<evidence type="ECO:0000256" key="1">
    <source>
        <dbReference type="SAM" id="MobiDB-lite"/>
    </source>
</evidence>
<comment type="caution">
    <text evidence="2">The sequence shown here is derived from an EMBL/GenBank/DDBJ whole genome shotgun (WGS) entry which is preliminary data.</text>
</comment>
<dbReference type="EMBL" id="BPLQ01001991">
    <property type="protein sequence ID" value="GIX87357.1"/>
    <property type="molecule type" value="Genomic_DNA"/>
</dbReference>
<dbReference type="Proteomes" id="UP001054837">
    <property type="component" value="Unassembled WGS sequence"/>
</dbReference>
<feature type="compositionally biased region" description="Polar residues" evidence="1">
    <location>
        <begin position="73"/>
        <end position="86"/>
    </location>
</feature>
<feature type="region of interest" description="Disordered" evidence="1">
    <location>
        <begin position="62"/>
        <end position="95"/>
    </location>
</feature>
<proteinExistence type="predicted"/>
<reference evidence="2 3" key="1">
    <citation type="submission" date="2021-06" db="EMBL/GenBank/DDBJ databases">
        <title>Caerostris darwini draft genome.</title>
        <authorList>
            <person name="Kono N."/>
            <person name="Arakawa K."/>
        </authorList>
    </citation>
    <scope>NUCLEOTIDE SEQUENCE [LARGE SCALE GENOMIC DNA]</scope>
</reference>
<accession>A0AAV4NWC3</accession>
<evidence type="ECO:0000313" key="2">
    <source>
        <dbReference type="EMBL" id="GIX87357.1"/>
    </source>
</evidence>
<evidence type="ECO:0000313" key="3">
    <source>
        <dbReference type="Proteomes" id="UP001054837"/>
    </source>
</evidence>
<protein>
    <submittedName>
        <fullName evidence="2">Uncharacterized protein</fullName>
    </submittedName>
</protein>
<keyword evidence="3" id="KW-1185">Reference proteome</keyword>
<dbReference type="AlphaFoldDB" id="A0AAV4NWC3"/>
<name>A0AAV4NWC3_9ARAC</name>
<feature type="compositionally biased region" description="Basic and acidic residues" evidence="1">
    <location>
        <begin position="63"/>
        <end position="72"/>
    </location>
</feature>
<gene>
    <name evidence="2" type="ORF">CDAR_265521</name>
</gene>
<organism evidence="2 3">
    <name type="scientific">Caerostris darwini</name>
    <dbReference type="NCBI Taxonomy" id="1538125"/>
    <lineage>
        <taxon>Eukaryota</taxon>
        <taxon>Metazoa</taxon>
        <taxon>Ecdysozoa</taxon>
        <taxon>Arthropoda</taxon>
        <taxon>Chelicerata</taxon>
        <taxon>Arachnida</taxon>
        <taxon>Araneae</taxon>
        <taxon>Araneomorphae</taxon>
        <taxon>Entelegynae</taxon>
        <taxon>Araneoidea</taxon>
        <taxon>Araneidae</taxon>
        <taxon>Caerostris</taxon>
    </lineage>
</organism>
<sequence length="115" mass="13014">MSSCTIFWRRGPVKKRTNCKENFDNNAKRSEKNVIEWVVATLGILTICRSNKKRQTIVLGESRAQKEGDPNHFHQQSGNLLKQSGHISPPESPCPGEQCLRHPLKGCPIPFFMPT</sequence>